<dbReference type="Gene3D" id="3.40.640.10">
    <property type="entry name" value="Type I PLP-dependent aspartate aminotransferase-like (Major domain)"/>
    <property type="match status" value="1"/>
</dbReference>
<feature type="domain" description="HTH gntR-type" evidence="6">
    <location>
        <begin position="19"/>
        <end position="87"/>
    </location>
</feature>
<accession>A0A2N3WZZ3</accession>
<dbReference type="PANTHER" id="PTHR46577:SF1">
    <property type="entry name" value="HTH-TYPE TRANSCRIPTIONAL REGULATORY PROTEIN GABR"/>
    <property type="match status" value="1"/>
</dbReference>
<dbReference type="Pfam" id="PF00155">
    <property type="entry name" value="Aminotran_1_2"/>
    <property type="match status" value="1"/>
</dbReference>
<dbReference type="InterPro" id="IPR015424">
    <property type="entry name" value="PyrdxlP-dep_Trfase"/>
</dbReference>
<keyword evidence="7" id="KW-0808">Transferase</keyword>
<gene>
    <name evidence="7" type="ORF">ATK30_0422</name>
</gene>
<protein>
    <submittedName>
        <fullName evidence="7">GntR family transcriptional regulator/MocR family aminotransferase</fullName>
    </submittedName>
</protein>
<dbReference type="GO" id="GO:0030170">
    <property type="term" value="F:pyridoxal phosphate binding"/>
    <property type="evidence" value="ECO:0007669"/>
    <property type="project" value="InterPro"/>
</dbReference>
<keyword evidence="3" id="KW-0805">Transcription regulation</keyword>
<name>A0A2N3WZZ3_9PSEU</name>
<dbReference type="PROSITE" id="PS50949">
    <property type="entry name" value="HTH_GNTR"/>
    <property type="match status" value="1"/>
</dbReference>
<dbReference type="GO" id="GO:0003700">
    <property type="term" value="F:DNA-binding transcription factor activity"/>
    <property type="evidence" value="ECO:0007669"/>
    <property type="project" value="InterPro"/>
</dbReference>
<keyword evidence="7" id="KW-0032">Aminotransferase</keyword>
<sequence>MKRASVAEGLDLYLPVSTTRPAHALETALRAAVVDGRLPVGTRLPASRALAADLGIARSTVSEVYSRLAAEGWLESRVGAGTWIAGFPRQAQPVAAQRQSPPEYELRGGLADAGDFPRSQWSAQTRRALSDLPVSAFAYAPPEGAVELRDTLAGYLARTRGVAVTAAEVLIGSGFGDLLSLTCRSIRARGGKRIAVEEYGHERHRRIIAESGLEIVAIPVDADGADIADAHADAVFLTPAHQFPTGVPLSPERRRAVVEWANARDALILEDDYDGEFRYDRRSIGALQALAPDRVVYLGTSSKALAPAVGVAWAVTPPALLPELLRQRSLSGVTPSGLHQQVLARFIESHEYDRAVRRRRATFRTRRELFAQLLAERTPQLRPGGLAAGLQCLVELPDAAAEERTLAAARQFGVVLEGLADYRAPGCNPDRAGVVIGYGAVSSARAARALALAADALANGLSS</sequence>
<dbReference type="PRINTS" id="PR00035">
    <property type="entry name" value="HTHGNTR"/>
</dbReference>
<dbReference type="OrthoDB" id="5415143at2"/>
<reference evidence="7 8" key="1">
    <citation type="submission" date="2017-12" db="EMBL/GenBank/DDBJ databases">
        <title>Sequencing the genomes of 1000 Actinobacteria strains.</title>
        <authorList>
            <person name="Klenk H.-P."/>
        </authorList>
    </citation>
    <scope>NUCLEOTIDE SEQUENCE [LARGE SCALE GENOMIC DNA]</scope>
    <source>
        <strain evidence="7 8">DSM 45165</strain>
    </source>
</reference>
<dbReference type="SUPFAM" id="SSF53383">
    <property type="entry name" value="PLP-dependent transferases"/>
    <property type="match status" value="1"/>
</dbReference>
<dbReference type="InterPro" id="IPR000524">
    <property type="entry name" value="Tscrpt_reg_HTH_GntR"/>
</dbReference>
<dbReference type="AlphaFoldDB" id="A0A2N3WZZ3"/>
<dbReference type="SMART" id="SM00345">
    <property type="entry name" value="HTH_GNTR"/>
    <property type="match status" value="1"/>
</dbReference>
<comment type="caution">
    <text evidence="7">The sequence shown here is derived from an EMBL/GenBank/DDBJ whole genome shotgun (WGS) entry which is preliminary data.</text>
</comment>
<dbReference type="InterPro" id="IPR004839">
    <property type="entry name" value="Aminotransferase_I/II_large"/>
</dbReference>
<evidence type="ECO:0000259" key="6">
    <source>
        <dbReference type="PROSITE" id="PS50949"/>
    </source>
</evidence>
<proteinExistence type="inferred from homology"/>
<keyword evidence="2" id="KW-0663">Pyridoxal phosphate</keyword>
<evidence type="ECO:0000256" key="3">
    <source>
        <dbReference type="ARBA" id="ARBA00023015"/>
    </source>
</evidence>
<dbReference type="CDD" id="cd00609">
    <property type="entry name" value="AAT_like"/>
    <property type="match status" value="1"/>
</dbReference>
<keyword evidence="8" id="KW-1185">Reference proteome</keyword>
<dbReference type="Proteomes" id="UP000233750">
    <property type="component" value="Unassembled WGS sequence"/>
</dbReference>
<dbReference type="CDD" id="cd07377">
    <property type="entry name" value="WHTH_GntR"/>
    <property type="match status" value="1"/>
</dbReference>
<dbReference type="EMBL" id="PJMY01000002">
    <property type="protein sequence ID" value="PKV99452.1"/>
    <property type="molecule type" value="Genomic_DNA"/>
</dbReference>
<keyword evidence="4" id="KW-0238">DNA-binding</keyword>
<dbReference type="RefSeq" id="WP_101434034.1">
    <property type="nucleotide sequence ID" value="NZ_PJMY01000002.1"/>
</dbReference>
<organism evidence="7 8">
    <name type="scientific">Amycolatopsis echigonensis</name>
    <dbReference type="NCBI Taxonomy" id="2576905"/>
    <lineage>
        <taxon>Bacteria</taxon>
        <taxon>Bacillati</taxon>
        <taxon>Actinomycetota</taxon>
        <taxon>Actinomycetes</taxon>
        <taxon>Pseudonocardiales</taxon>
        <taxon>Pseudonocardiaceae</taxon>
        <taxon>Amycolatopsis</taxon>
    </lineage>
</organism>
<dbReference type="PANTHER" id="PTHR46577">
    <property type="entry name" value="HTH-TYPE TRANSCRIPTIONAL REGULATORY PROTEIN GABR"/>
    <property type="match status" value="1"/>
</dbReference>
<dbReference type="InterPro" id="IPR051446">
    <property type="entry name" value="HTH_trans_reg/aminotransferase"/>
</dbReference>
<dbReference type="SUPFAM" id="SSF46785">
    <property type="entry name" value="Winged helix' DNA-binding domain"/>
    <property type="match status" value="1"/>
</dbReference>
<comment type="similarity">
    <text evidence="1">In the C-terminal section; belongs to the class-I pyridoxal-phosphate-dependent aminotransferase family.</text>
</comment>
<evidence type="ECO:0000313" key="8">
    <source>
        <dbReference type="Proteomes" id="UP000233750"/>
    </source>
</evidence>
<evidence type="ECO:0000256" key="4">
    <source>
        <dbReference type="ARBA" id="ARBA00023125"/>
    </source>
</evidence>
<dbReference type="Pfam" id="PF00392">
    <property type="entry name" value="GntR"/>
    <property type="match status" value="1"/>
</dbReference>
<dbReference type="Gene3D" id="1.10.10.10">
    <property type="entry name" value="Winged helix-like DNA-binding domain superfamily/Winged helix DNA-binding domain"/>
    <property type="match status" value="1"/>
</dbReference>
<dbReference type="InterPro" id="IPR036388">
    <property type="entry name" value="WH-like_DNA-bd_sf"/>
</dbReference>
<dbReference type="GO" id="GO:0003677">
    <property type="term" value="F:DNA binding"/>
    <property type="evidence" value="ECO:0007669"/>
    <property type="project" value="UniProtKB-KW"/>
</dbReference>
<evidence type="ECO:0000256" key="1">
    <source>
        <dbReference type="ARBA" id="ARBA00005384"/>
    </source>
</evidence>
<keyword evidence="5" id="KW-0804">Transcription</keyword>
<dbReference type="GO" id="GO:0008483">
    <property type="term" value="F:transaminase activity"/>
    <property type="evidence" value="ECO:0007669"/>
    <property type="project" value="UniProtKB-KW"/>
</dbReference>
<evidence type="ECO:0000256" key="5">
    <source>
        <dbReference type="ARBA" id="ARBA00023163"/>
    </source>
</evidence>
<evidence type="ECO:0000313" key="7">
    <source>
        <dbReference type="EMBL" id="PKV99452.1"/>
    </source>
</evidence>
<dbReference type="InterPro" id="IPR036390">
    <property type="entry name" value="WH_DNA-bd_sf"/>
</dbReference>
<evidence type="ECO:0000256" key="2">
    <source>
        <dbReference type="ARBA" id="ARBA00022898"/>
    </source>
</evidence>
<dbReference type="InterPro" id="IPR015421">
    <property type="entry name" value="PyrdxlP-dep_Trfase_major"/>
</dbReference>